<keyword evidence="8" id="KW-0547">Nucleotide-binding</keyword>
<dbReference type="EC" id="2.7.13.3" evidence="3"/>
<evidence type="ECO:0000256" key="11">
    <source>
        <dbReference type="ARBA" id="ARBA00022989"/>
    </source>
</evidence>
<evidence type="ECO:0000256" key="1">
    <source>
        <dbReference type="ARBA" id="ARBA00000085"/>
    </source>
</evidence>
<dbReference type="CDD" id="cd00075">
    <property type="entry name" value="HATPase"/>
    <property type="match status" value="1"/>
</dbReference>
<dbReference type="SUPFAM" id="SSF47384">
    <property type="entry name" value="Homodimeric domain of signal transducing histidine kinase"/>
    <property type="match status" value="1"/>
</dbReference>
<dbReference type="EMBL" id="JAOQIO010000007">
    <property type="protein sequence ID" value="MCU6791194.1"/>
    <property type="molecule type" value="Genomic_DNA"/>
</dbReference>
<dbReference type="InterPro" id="IPR003661">
    <property type="entry name" value="HisK_dim/P_dom"/>
</dbReference>
<feature type="transmembrane region" description="Helical" evidence="14">
    <location>
        <begin position="190"/>
        <end position="212"/>
    </location>
</feature>
<keyword evidence="4" id="KW-1003">Cell membrane</keyword>
<evidence type="ECO:0000313" key="16">
    <source>
        <dbReference type="EMBL" id="MCU6791194.1"/>
    </source>
</evidence>
<evidence type="ECO:0000256" key="13">
    <source>
        <dbReference type="ARBA" id="ARBA00023136"/>
    </source>
</evidence>
<name>A0ABT2U983_9BACL</name>
<dbReference type="InterPro" id="IPR036097">
    <property type="entry name" value="HisK_dim/P_sf"/>
</dbReference>
<dbReference type="Gene3D" id="6.10.340.10">
    <property type="match status" value="1"/>
</dbReference>
<dbReference type="SMART" id="SM00387">
    <property type="entry name" value="HATPase_c"/>
    <property type="match status" value="1"/>
</dbReference>
<dbReference type="PANTHER" id="PTHR45528:SF1">
    <property type="entry name" value="SENSOR HISTIDINE KINASE CPXA"/>
    <property type="match status" value="1"/>
</dbReference>
<evidence type="ECO:0000256" key="2">
    <source>
        <dbReference type="ARBA" id="ARBA00004651"/>
    </source>
</evidence>
<dbReference type="InterPro" id="IPR004358">
    <property type="entry name" value="Sig_transdc_His_kin-like_C"/>
</dbReference>
<keyword evidence="13 14" id="KW-0472">Membrane</keyword>
<dbReference type="RefSeq" id="WP_262682770.1">
    <property type="nucleotide sequence ID" value="NZ_JAOQIO010000007.1"/>
</dbReference>
<evidence type="ECO:0000256" key="8">
    <source>
        <dbReference type="ARBA" id="ARBA00022741"/>
    </source>
</evidence>
<evidence type="ECO:0000313" key="17">
    <source>
        <dbReference type="Proteomes" id="UP001652445"/>
    </source>
</evidence>
<dbReference type="Gene3D" id="1.10.287.130">
    <property type="match status" value="1"/>
</dbReference>
<evidence type="ECO:0000256" key="5">
    <source>
        <dbReference type="ARBA" id="ARBA00022553"/>
    </source>
</evidence>
<comment type="subcellular location">
    <subcellularLocation>
        <location evidence="2">Cell membrane</location>
        <topology evidence="2">Multi-pass membrane protein</topology>
    </subcellularLocation>
</comment>
<dbReference type="Pfam" id="PF02518">
    <property type="entry name" value="HATPase_c"/>
    <property type="match status" value="1"/>
</dbReference>
<evidence type="ECO:0000256" key="12">
    <source>
        <dbReference type="ARBA" id="ARBA00023012"/>
    </source>
</evidence>
<dbReference type="SUPFAM" id="SSF55874">
    <property type="entry name" value="ATPase domain of HSP90 chaperone/DNA topoisomerase II/histidine kinase"/>
    <property type="match status" value="1"/>
</dbReference>
<feature type="transmembrane region" description="Helical" evidence="14">
    <location>
        <begin position="7"/>
        <end position="30"/>
    </location>
</feature>
<dbReference type="PANTHER" id="PTHR45528">
    <property type="entry name" value="SENSOR HISTIDINE KINASE CPXA"/>
    <property type="match status" value="1"/>
</dbReference>
<evidence type="ECO:0000256" key="6">
    <source>
        <dbReference type="ARBA" id="ARBA00022679"/>
    </source>
</evidence>
<evidence type="ECO:0000259" key="15">
    <source>
        <dbReference type="PROSITE" id="PS50109"/>
    </source>
</evidence>
<feature type="domain" description="Histidine kinase" evidence="15">
    <location>
        <begin position="274"/>
        <end position="486"/>
    </location>
</feature>
<accession>A0ABT2U983</accession>
<keyword evidence="17" id="KW-1185">Reference proteome</keyword>
<evidence type="ECO:0000256" key="4">
    <source>
        <dbReference type="ARBA" id="ARBA00022475"/>
    </source>
</evidence>
<dbReference type="Gene3D" id="3.30.565.10">
    <property type="entry name" value="Histidine kinase-like ATPase, C-terminal domain"/>
    <property type="match status" value="1"/>
</dbReference>
<keyword evidence="5" id="KW-0597">Phosphoprotein</keyword>
<keyword evidence="6" id="KW-0808">Transferase</keyword>
<dbReference type="InterPro" id="IPR050398">
    <property type="entry name" value="HssS/ArlS-like"/>
</dbReference>
<evidence type="ECO:0000256" key="9">
    <source>
        <dbReference type="ARBA" id="ARBA00022777"/>
    </source>
</evidence>
<dbReference type="InterPro" id="IPR005467">
    <property type="entry name" value="His_kinase_dom"/>
</dbReference>
<keyword evidence="7 14" id="KW-0812">Transmembrane</keyword>
<comment type="caution">
    <text evidence="16">The sequence shown here is derived from an EMBL/GenBank/DDBJ whole genome shotgun (WGS) entry which is preliminary data.</text>
</comment>
<dbReference type="PROSITE" id="PS50109">
    <property type="entry name" value="HIS_KIN"/>
    <property type="match status" value="1"/>
</dbReference>
<keyword evidence="9 16" id="KW-0418">Kinase</keyword>
<gene>
    <name evidence="16" type="ORF">OB236_03525</name>
</gene>
<dbReference type="CDD" id="cd00082">
    <property type="entry name" value="HisKA"/>
    <property type="match status" value="1"/>
</dbReference>
<sequence length="486" mass="52918">MKLVHQINLAFGILLVLVLTVTAISIHFVLLDHFIGAQKDDMHAVGWKMQETLEQEAYQLTEGVSEVNVVTPRLLSSSTTAIAAVPIVGVDAIITDNMGNIVSGTLPAASSTSITGFKAVNAVTAVSPLSLTRAATTVDTTLQETANVSSLQNIWEGRDTRFIATVNSIPQGTLTLITPVSKITAIEQALFGRLLIVLGVGGILMFLLSLFITKKLIKPLMRLREELKKVKERRFSEVQLIHAGGEIGVVAHTVYDLAEELDRYNRVQKQFFQNASHELKTPLMSISGYAEGIRDGIFEGESVQKGLDIILSESGRLKNIITEMTLLAKLDSEENIFQTSMVNVQDMLTETIERITPLLVQKGLSLEIVYGEGKQDTMAIAADRDKLLQALLNVVANATRYASKHICIHAGIYQDRVEISIIDDGSGIPEDLLPYLFHRFVKGKGGENGLGLAISRAIVERCGGLIKARNRKEGGAVFTLDFPSAA</sequence>
<keyword evidence="10" id="KW-0067">ATP-binding</keyword>
<dbReference type="PRINTS" id="PR00344">
    <property type="entry name" value="BCTRLSENSOR"/>
</dbReference>
<proteinExistence type="predicted"/>
<dbReference type="Proteomes" id="UP001652445">
    <property type="component" value="Unassembled WGS sequence"/>
</dbReference>
<evidence type="ECO:0000256" key="7">
    <source>
        <dbReference type="ARBA" id="ARBA00022692"/>
    </source>
</evidence>
<comment type="catalytic activity">
    <reaction evidence="1">
        <text>ATP + protein L-histidine = ADP + protein N-phospho-L-histidine.</text>
        <dbReference type="EC" id="2.7.13.3"/>
    </reaction>
</comment>
<dbReference type="GO" id="GO:0016301">
    <property type="term" value="F:kinase activity"/>
    <property type="evidence" value="ECO:0007669"/>
    <property type="project" value="UniProtKB-KW"/>
</dbReference>
<dbReference type="InterPro" id="IPR003594">
    <property type="entry name" value="HATPase_dom"/>
</dbReference>
<dbReference type="SMART" id="SM00388">
    <property type="entry name" value="HisKA"/>
    <property type="match status" value="1"/>
</dbReference>
<evidence type="ECO:0000256" key="10">
    <source>
        <dbReference type="ARBA" id="ARBA00022840"/>
    </source>
</evidence>
<dbReference type="Pfam" id="PF00512">
    <property type="entry name" value="HisKA"/>
    <property type="match status" value="1"/>
</dbReference>
<dbReference type="InterPro" id="IPR036890">
    <property type="entry name" value="HATPase_C_sf"/>
</dbReference>
<reference evidence="16 17" key="1">
    <citation type="submission" date="2022-09" db="EMBL/GenBank/DDBJ databases">
        <authorList>
            <person name="Han X.L."/>
            <person name="Wang Q."/>
            <person name="Lu T."/>
        </authorList>
    </citation>
    <scope>NUCLEOTIDE SEQUENCE [LARGE SCALE GENOMIC DNA]</scope>
    <source>
        <strain evidence="16 17">WQ 127069</strain>
    </source>
</reference>
<evidence type="ECO:0000256" key="3">
    <source>
        <dbReference type="ARBA" id="ARBA00012438"/>
    </source>
</evidence>
<evidence type="ECO:0000256" key="14">
    <source>
        <dbReference type="SAM" id="Phobius"/>
    </source>
</evidence>
<keyword evidence="11 14" id="KW-1133">Transmembrane helix</keyword>
<organism evidence="16 17">
    <name type="scientific">Paenibacillus baimaensis</name>
    <dbReference type="NCBI Taxonomy" id="2982185"/>
    <lineage>
        <taxon>Bacteria</taxon>
        <taxon>Bacillati</taxon>
        <taxon>Bacillota</taxon>
        <taxon>Bacilli</taxon>
        <taxon>Bacillales</taxon>
        <taxon>Paenibacillaceae</taxon>
        <taxon>Paenibacillus</taxon>
    </lineage>
</organism>
<keyword evidence="12" id="KW-0902">Two-component regulatory system</keyword>
<protein>
    <recommendedName>
        <fullName evidence="3">histidine kinase</fullName>
        <ecNumber evidence="3">2.7.13.3</ecNumber>
    </recommendedName>
</protein>